<dbReference type="AlphaFoldDB" id="A0A853BEK2"/>
<sequence>MLISNRGVLRMGWAAAETSAAGACCRCPPWTGSMWTHASCAVGSPPSRERAVPAAAIAFAVEQPPEVGVNEIVVRPAA</sequence>
<organism evidence="1 2">
    <name type="scientific">Amycolatopsis endophytica</name>
    <dbReference type="NCBI Taxonomy" id="860233"/>
    <lineage>
        <taxon>Bacteria</taxon>
        <taxon>Bacillati</taxon>
        <taxon>Actinomycetota</taxon>
        <taxon>Actinomycetes</taxon>
        <taxon>Pseudonocardiales</taxon>
        <taxon>Pseudonocardiaceae</taxon>
        <taxon>Amycolatopsis</taxon>
    </lineage>
</organism>
<accession>A0A853BEK2</accession>
<gene>
    <name evidence="1" type="ORF">HNR02_006835</name>
</gene>
<proteinExistence type="predicted"/>
<comment type="caution">
    <text evidence="1">The sequence shown here is derived from an EMBL/GenBank/DDBJ whole genome shotgun (WGS) entry which is preliminary data.</text>
</comment>
<keyword evidence="2" id="KW-1185">Reference proteome</keyword>
<dbReference type="RefSeq" id="WP_246339341.1">
    <property type="nucleotide sequence ID" value="NZ_JACCFK010000002.1"/>
</dbReference>
<dbReference type="Proteomes" id="UP000549616">
    <property type="component" value="Unassembled WGS sequence"/>
</dbReference>
<evidence type="ECO:0000313" key="2">
    <source>
        <dbReference type="Proteomes" id="UP000549616"/>
    </source>
</evidence>
<name>A0A853BEK2_9PSEU</name>
<dbReference type="EMBL" id="JACCFK010000002">
    <property type="protein sequence ID" value="NYI93460.1"/>
    <property type="molecule type" value="Genomic_DNA"/>
</dbReference>
<reference evidence="1 2" key="1">
    <citation type="submission" date="2020-07" db="EMBL/GenBank/DDBJ databases">
        <title>Sequencing the genomes of 1000 actinobacteria strains.</title>
        <authorList>
            <person name="Klenk H.-P."/>
        </authorList>
    </citation>
    <scope>NUCLEOTIDE SEQUENCE [LARGE SCALE GENOMIC DNA]</scope>
    <source>
        <strain evidence="1 2">DSM 104006</strain>
    </source>
</reference>
<protein>
    <submittedName>
        <fullName evidence="1">Uncharacterized protein</fullName>
    </submittedName>
</protein>
<evidence type="ECO:0000313" key="1">
    <source>
        <dbReference type="EMBL" id="NYI93460.1"/>
    </source>
</evidence>